<reference evidence="3 4" key="1">
    <citation type="submission" date="2020-06" db="EMBL/GenBank/DDBJ databases">
        <title>Pseudomonas eucalypticola sp. nov., an endophyte of Eucalyptus dunnii leaves with biocontrol ability of eucalyptus leaf blight.</title>
        <authorList>
            <person name="Liu Y."/>
            <person name="Song Z."/>
            <person name="Zeng H."/>
            <person name="Lu M."/>
            <person name="Wang X."/>
            <person name="Lian X."/>
            <person name="Zhang Q."/>
        </authorList>
    </citation>
    <scope>NUCLEOTIDE SEQUENCE [LARGE SCALE GENOMIC DNA]</scope>
    <source>
        <strain evidence="3 4">NP-1</strain>
    </source>
</reference>
<evidence type="ECO:0000313" key="4">
    <source>
        <dbReference type="Proteomes" id="UP000509568"/>
    </source>
</evidence>
<dbReference type="InterPro" id="IPR029068">
    <property type="entry name" value="Glyas_Bleomycin-R_OHBP_Dase"/>
</dbReference>
<organism evidence="3 4">
    <name type="scientific">Pseudomonas eucalypticola</name>
    <dbReference type="NCBI Taxonomy" id="2599595"/>
    <lineage>
        <taxon>Bacteria</taxon>
        <taxon>Pseudomonadati</taxon>
        <taxon>Pseudomonadota</taxon>
        <taxon>Gammaproteobacteria</taxon>
        <taxon>Pseudomonadales</taxon>
        <taxon>Pseudomonadaceae</taxon>
        <taxon>Pseudomonas</taxon>
    </lineage>
</organism>
<dbReference type="Proteomes" id="UP000509568">
    <property type="component" value="Chromosome"/>
</dbReference>
<protein>
    <submittedName>
        <fullName evidence="3">VOC family protein</fullName>
    </submittedName>
</protein>
<dbReference type="Gene3D" id="3.10.180.10">
    <property type="entry name" value="2,3-Dihydroxybiphenyl 1,2-Dioxygenase, domain 1"/>
    <property type="match status" value="1"/>
</dbReference>
<evidence type="ECO:0000259" key="2">
    <source>
        <dbReference type="PROSITE" id="PS51819"/>
    </source>
</evidence>
<dbReference type="GO" id="GO:0046491">
    <property type="term" value="P:L-methylmalonyl-CoA metabolic process"/>
    <property type="evidence" value="ECO:0007669"/>
    <property type="project" value="TreeGrafter"/>
</dbReference>
<dbReference type="EMBL" id="CP056030">
    <property type="protein sequence ID" value="QKZ03342.1"/>
    <property type="molecule type" value="Genomic_DNA"/>
</dbReference>
<dbReference type="KEGG" id="pez:HWQ56_05895"/>
<dbReference type="PANTHER" id="PTHR43048:SF3">
    <property type="entry name" value="METHYLMALONYL-COA EPIMERASE, MITOCHONDRIAL"/>
    <property type="match status" value="1"/>
</dbReference>
<gene>
    <name evidence="3" type="ORF">HWQ56_05895</name>
</gene>
<dbReference type="InterPro" id="IPR037523">
    <property type="entry name" value="VOC_core"/>
</dbReference>
<name>A0A7D5H1S3_9PSED</name>
<dbReference type="RefSeq" id="WP_158154827.1">
    <property type="nucleotide sequence ID" value="NZ_CP056030.1"/>
</dbReference>
<accession>A0A7D5H1S3</accession>
<evidence type="ECO:0000313" key="3">
    <source>
        <dbReference type="EMBL" id="QKZ03342.1"/>
    </source>
</evidence>
<dbReference type="AlphaFoldDB" id="A0A7D5H1S3"/>
<feature type="domain" description="VOC" evidence="2">
    <location>
        <begin position="13"/>
        <end position="142"/>
    </location>
</feature>
<dbReference type="SUPFAM" id="SSF54593">
    <property type="entry name" value="Glyoxalase/Bleomycin resistance protein/Dihydroxybiphenyl dioxygenase"/>
    <property type="match status" value="1"/>
</dbReference>
<proteinExistence type="predicted"/>
<evidence type="ECO:0000256" key="1">
    <source>
        <dbReference type="ARBA" id="ARBA00022723"/>
    </source>
</evidence>
<dbReference type="InterPro" id="IPR051785">
    <property type="entry name" value="MMCE/EMCE_epimerase"/>
</dbReference>
<sequence>MPELSPLISRVEGVDHIAYATRDAKKTAGVFRGLGYEIIIDGQLVESLNIFATKLQNPNGDVIELVEPTGIARSPVDGLLLNKECCLYHVCHRVMDFDKSLERLKSAGALLISQPFESHLFNGYRHVHVYHPMVGVLELFSTLEKGEIK</sequence>
<keyword evidence="4" id="KW-1185">Reference proteome</keyword>
<dbReference type="GO" id="GO:0046872">
    <property type="term" value="F:metal ion binding"/>
    <property type="evidence" value="ECO:0007669"/>
    <property type="project" value="UniProtKB-KW"/>
</dbReference>
<dbReference type="PROSITE" id="PS51819">
    <property type="entry name" value="VOC"/>
    <property type="match status" value="1"/>
</dbReference>
<dbReference type="Pfam" id="PF13669">
    <property type="entry name" value="Glyoxalase_4"/>
    <property type="match status" value="1"/>
</dbReference>
<dbReference type="GO" id="GO:0004493">
    <property type="term" value="F:methylmalonyl-CoA epimerase activity"/>
    <property type="evidence" value="ECO:0007669"/>
    <property type="project" value="TreeGrafter"/>
</dbReference>
<keyword evidence="1" id="KW-0479">Metal-binding</keyword>
<dbReference type="PANTHER" id="PTHR43048">
    <property type="entry name" value="METHYLMALONYL-COA EPIMERASE"/>
    <property type="match status" value="1"/>
</dbReference>